<sequence>MAGRGTTSCSIFSREHNSNRRPGINHVRRQAGGCHKYLMVGARGTGEMQGGKSIAYGGLESQVLRAVPGGGTYEVVYNSNAEYMLTPKQGAASGIAYIKGQIAKCPQMVFVMLGYSKGVNKLFLLTAMVASQIVASKDIPAEKIVAVVLFGNPYFKGGAPQNKCGATGGRGIASMVSVQAASDPSKIYDCCVSGDMICQTTGSIMPHLTYGTKSAGAAEFIVSKLKAGPSAGGFTRVGKGSDAGKGGIDGTDGAVGTGGEGGGTGVLDSLMTGAGGGEDGLGGGTGGSGGLGDFGGGLGGLGGSLGGLGGSLGGLGGGLGGLDGGLGGLGTFGGGSGGSLGDLGGGFPTLGGKAAGGDGGAGKLAGMFSKLLRPGAKKA</sequence>
<evidence type="ECO:0000313" key="4">
    <source>
        <dbReference type="EMBL" id="KNZ53205.1"/>
    </source>
</evidence>
<dbReference type="VEuPathDB" id="FungiDB:VP01_3307g2"/>
<dbReference type="Gene3D" id="3.40.50.1820">
    <property type="entry name" value="alpha/beta hydrolase"/>
    <property type="match status" value="1"/>
</dbReference>
<gene>
    <name evidence="4" type="ORF">VP01_3307g2</name>
</gene>
<dbReference type="STRING" id="27349.A0A0L6UZ87"/>
<dbReference type="InterPro" id="IPR029058">
    <property type="entry name" value="AB_hydrolase_fold"/>
</dbReference>
<feature type="compositionally biased region" description="Polar residues" evidence="3">
    <location>
        <begin position="1"/>
        <end position="11"/>
    </location>
</feature>
<dbReference type="SUPFAM" id="SSF53474">
    <property type="entry name" value="alpha/beta-Hydrolases"/>
    <property type="match status" value="1"/>
</dbReference>
<keyword evidence="5" id="KW-1185">Reference proteome</keyword>
<proteinExistence type="predicted"/>
<reference evidence="4 5" key="1">
    <citation type="submission" date="2015-08" db="EMBL/GenBank/DDBJ databases">
        <title>Next Generation Sequencing and Analysis of the Genome of Puccinia sorghi L Schw, the Causal Agent of Maize Common Rust.</title>
        <authorList>
            <person name="Rochi L."/>
            <person name="Burguener G."/>
            <person name="Darino M."/>
            <person name="Turjanski A."/>
            <person name="Kreff E."/>
            <person name="Dieguez M.J."/>
            <person name="Sacco F."/>
        </authorList>
    </citation>
    <scope>NUCLEOTIDE SEQUENCE [LARGE SCALE GENOMIC DNA]</scope>
    <source>
        <strain evidence="4 5">RO10H11247</strain>
    </source>
</reference>
<dbReference type="EMBL" id="LAVV01008288">
    <property type="protein sequence ID" value="KNZ53205.1"/>
    <property type="molecule type" value="Genomic_DNA"/>
</dbReference>
<evidence type="ECO:0000256" key="3">
    <source>
        <dbReference type="SAM" id="MobiDB-lite"/>
    </source>
</evidence>
<dbReference type="InterPro" id="IPR000675">
    <property type="entry name" value="Cutinase/axe"/>
</dbReference>
<dbReference type="AlphaFoldDB" id="A0A0L6UZ87"/>
<protein>
    <recommendedName>
        <fullName evidence="6">Cutinase</fullName>
    </recommendedName>
</protein>
<evidence type="ECO:0000256" key="1">
    <source>
        <dbReference type="ARBA" id="ARBA00022801"/>
    </source>
</evidence>
<dbReference type="Proteomes" id="UP000037035">
    <property type="component" value="Unassembled WGS sequence"/>
</dbReference>
<evidence type="ECO:0000313" key="5">
    <source>
        <dbReference type="Proteomes" id="UP000037035"/>
    </source>
</evidence>
<organism evidence="4 5">
    <name type="scientific">Puccinia sorghi</name>
    <dbReference type="NCBI Taxonomy" id="27349"/>
    <lineage>
        <taxon>Eukaryota</taxon>
        <taxon>Fungi</taxon>
        <taxon>Dikarya</taxon>
        <taxon>Basidiomycota</taxon>
        <taxon>Pucciniomycotina</taxon>
        <taxon>Pucciniomycetes</taxon>
        <taxon>Pucciniales</taxon>
        <taxon>Pucciniaceae</taxon>
        <taxon>Puccinia</taxon>
    </lineage>
</organism>
<keyword evidence="1" id="KW-0378">Hydrolase</keyword>
<evidence type="ECO:0008006" key="6">
    <source>
        <dbReference type="Google" id="ProtNLM"/>
    </source>
</evidence>
<dbReference type="SMART" id="SM01110">
    <property type="entry name" value="Cutinase"/>
    <property type="match status" value="1"/>
</dbReference>
<name>A0A0L6UZ87_9BASI</name>
<accession>A0A0L6UZ87</accession>
<keyword evidence="2" id="KW-1015">Disulfide bond</keyword>
<dbReference type="PANTHER" id="PTHR33630">
    <property type="entry name" value="CUTINASE RV1984C-RELATED-RELATED"/>
    <property type="match status" value="1"/>
</dbReference>
<dbReference type="Pfam" id="PF01083">
    <property type="entry name" value="Cutinase"/>
    <property type="match status" value="1"/>
</dbReference>
<dbReference type="GO" id="GO:0052689">
    <property type="term" value="F:carboxylic ester hydrolase activity"/>
    <property type="evidence" value="ECO:0007669"/>
    <property type="project" value="UniProtKB-ARBA"/>
</dbReference>
<evidence type="ECO:0000256" key="2">
    <source>
        <dbReference type="ARBA" id="ARBA00023157"/>
    </source>
</evidence>
<dbReference type="OrthoDB" id="2500275at2759"/>
<feature type="region of interest" description="Disordered" evidence="3">
    <location>
        <begin position="1"/>
        <end position="23"/>
    </location>
</feature>
<dbReference type="PANTHER" id="PTHR33630:SF9">
    <property type="entry name" value="CUTINASE 4"/>
    <property type="match status" value="1"/>
</dbReference>
<comment type="caution">
    <text evidence="4">The sequence shown here is derived from an EMBL/GenBank/DDBJ whole genome shotgun (WGS) entry which is preliminary data.</text>
</comment>